<reference evidence="2 3" key="1">
    <citation type="submission" date="2015-04" db="EMBL/GenBank/DDBJ databases">
        <authorList>
            <person name="Heijne W.H."/>
            <person name="Fedorova N.D."/>
            <person name="Nierman W.C."/>
            <person name="Vollebregt A.W."/>
            <person name="Zhao Z."/>
            <person name="Wu L."/>
            <person name="Kumar M."/>
            <person name="Stam H."/>
            <person name="van den Berg M.A."/>
            <person name="Pel H.J."/>
        </authorList>
    </citation>
    <scope>NUCLEOTIDE SEQUENCE [LARGE SCALE GENOMIC DNA]</scope>
    <source>
        <strain evidence="2 3">CBS 393.64</strain>
    </source>
</reference>
<dbReference type="OrthoDB" id="5381672at2759"/>
<dbReference type="RefSeq" id="XP_013329129.1">
    <property type="nucleotide sequence ID" value="XM_013473675.1"/>
</dbReference>
<protein>
    <submittedName>
        <fullName evidence="2">Uncharacterized protein</fullName>
    </submittedName>
</protein>
<dbReference type="AlphaFoldDB" id="A0A0F4YW38"/>
<feature type="transmembrane region" description="Helical" evidence="1">
    <location>
        <begin position="43"/>
        <end position="65"/>
    </location>
</feature>
<feature type="transmembrane region" description="Helical" evidence="1">
    <location>
        <begin position="109"/>
        <end position="131"/>
    </location>
</feature>
<comment type="caution">
    <text evidence="2">The sequence shown here is derived from an EMBL/GenBank/DDBJ whole genome shotgun (WGS) entry which is preliminary data.</text>
</comment>
<name>A0A0F4YW38_RASE3</name>
<sequence>MADTLPKQRDEAEALLDYTSSDCDRNQETRDKNVPAISLNRNFIVLFLVVIYSACAIFAWTVLVIQSHRPIGGYSYDAVINQGNKYDLIADQYSALYNQNEKYYRAARMINAGVGSLTIPLATAICARAAVTYAQQQRHGFTLRKAMTLADQGWLNVDVWWHLLRPKEWKRYGSGILWLAILIHILGFLIAPIQQLFLSQTTIKTPRWPVGAGPLYDIPDLFSEPEEPDAGTFVPYLRSALATSTGTDFQSNLWLNNAPNCSSVPTPYIFESEQFYISCMSSGGGTSLLDVTNSTQPFVAPVEANFNTGLIRQYAPRMNSSLSYELVDAAEFPTGCDQLPGAFFVEYIGPGSVDIGANYSLQACMPYNGTNNTWIPTRHRQDLTEVLYLNVSVWLDGLFQNTSVFKVQANSTAGYFELPSYLNNNTAGPLLEQDPYELCLEDVHCVLQHDDLSFKNTTGTLPMVGLMSDSDGANNLDPCIRTGEIKDATVEVAKWLHLFWEHYAEGNLFMQDAFTRAIYLANSIWLTKTDPTIPKLWIFYDRGADTNIPTIKPGGVIVVSVLLGLFIVTLFAMTWYASHVPTWTTTFNAFAMMRIGAAIAEHVPLLIGKKEGKISVLDQTPGWIGDSEPDAEIGRLGLGAEGQLRAKRKYACYVGDIEMMTGSQNRPVDRNVSSTISS</sequence>
<proteinExistence type="predicted"/>
<evidence type="ECO:0000256" key="1">
    <source>
        <dbReference type="SAM" id="Phobius"/>
    </source>
</evidence>
<dbReference type="EMBL" id="LASV01000139">
    <property type="protein sequence ID" value="KKA22517.1"/>
    <property type="molecule type" value="Genomic_DNA"/>
</dbReference>
<feature type="transmembrane region" description="Helical" evidence="1">
    <location>
        <begin position="176"/>
        <end position="198"/>
    </location>
</feature>
<organism evidence="2 3">
    <name type="scientific">Rasamsonia emersonii (strain ATCC 16479 / CBS 393.64 / IMI 116815)</name>
    <dbReference type="NCBI Taxonomy" id="1408163"/>
    <lineage>
        <taxon>Eukaryota</taxon>
        <taxon>Fungi</taxon>
        <taxon>Dikarya</taxon>
        <taxon>Ascomycota</taxon>
        <taxon>Pezizomycotina</taxon>
        <taxon>Eurotiomycetes</taxon>
        <taxon>Eurotiomycetidae</taxon>
        <taxon>Eurotiales</taxon>
        <taxon>Trichocomaceae</taxon>
        <taxon>Rasamsonia</taxon>
    </lineage>
</organism>
<accession>A0A0F4YW38</accession>
<keyword evidence="1" id="KW-0472">Membrane</keyword>
<keyword evidence="1" id="KW-0812">Transmembrane</keyword>
<evidence type="ECO:0000313" key="2">
    <source>
        <dbReference type="EMBL" id="KKA22517.1"/>
    </source>
</evidence>
<dbReference type="Proteomes" id="UP000053958">
    <property type="component" value="Unassembled WGS sequence"/>
</dbReference>
<keyword evidence="3" id="KW-1185">Reference proteome</keyword>
<gene>
    <name evidence="2" type="ORF">T310_3460</name>
</gene>
<dbReference type="GeneID" id="25315809"/>
<keyword evidence="1" id="KW-1133">Transmembrane helix</keyword>
<evidence type="ECO:0000313" key="3">
    <source>
        <dbReference type="Proteomes" id="UP000053958"/>
    </source>
</evidence>
<feature type="transmembrane region" description="Helical" evidence="1">
    <location>
        <begin position="556"/>
        <end position="577"/>
    </location>
</feature>